<keyword evidence="2" id="KW-1185">Reference proteome</keyword>
<gene>
    <name evidence="1" type="ORF">B9L23_08095</name>
</gene>
<dbReference type="RefSeq" id="WP_089097266.1">
    <property type="nucleotide sequence ID" value="NZ_NDYL01000001.1"/>
</dbReference>
<accession>A0A226QQN9</accession>
<evidence type="ECO:0000313" key="1">
    <source>
        <dbReference type="EMBL" id="OXB94813.1"/>
    </source>
</evidence>
<reference evidence="1 2" key="1">
    <citation type="submission" date="2017-04" db="EMBL/GenBank/DDBJ databases">
        <title>The genome sequence of Parageobacillus galactosidasius DSM 18751.</title>
        <authorList>
            <person name="Ramaloko W.T."/>
            <person name="Koen N."/>
            <person name="Polliack S."/>
            <person name="Aliyu H."/>
            <person name="Lebre P."/>
            <person name="Mohr T."/>
            <person name="Oswald F."/>
            <person name="Zwick M."/>
            <person name="Neumann A."/>
            <person name="Syldatk C."/>
            <person name="Cowan D."/>
            <person name="De Maayer P."/>
        </authorList>
    </citation>
    <scope>NUCLEOTIDE SEQUENCE [LARGE SCALE GENOMIC DNA]</scope>
    <source>
        <strain evidence="1 2">DSM 18751</strain>
    </source>
</reference>
<dbReference type="AlphaFoldDB" id="A0A226QQN9"/>
<protein>
    <submittedName>
        <fullName evidence="1">Uncharacterized protein</fullName>
    </submittedName>
</protein>
<dbReference type="Proteomes" id="UP000198394">
    <property type="component" value="Unassembled WGS sequence"/>
</dbReference>
<comment type="caution">
    <text evidence="1">The sequence shown here is derived from an EMBL/GenBank/DDBJ whole genome shotgun (WGS) entry which is preliminary data.</text>
</comment>
<sequence length="61" mass="7126">MFKYKVILEAEIDSSYDIQNTNDLTLEDIDYLMDYAADADWKLLHIKKEDSNTVQGLNIIQ</sequence>
<organism evidence="1 2">
    <name type="scientific">Parageobacillus galactosidasius</name>
    <dbReference type="NCBI Taxonomy" id="883812"/>
    <lineage>
        <taxon>Bacteria</taxon>
        <taxon>Bacillati</taxon>
        <taxon>Bacillota</taxon>
        <taxon>Bacilli</taxon>
        <taxon>Bacillales</taxon>
        <taxon>Anoxybacillaceae</taxon>
        <taxon>Parageobacillus</taxon>
    </lineage>
</organism>
<proteinExistence type="predicted"/>
<name>A0A226QQN9_9BACL</name>
<evidence type="ECO:0000313" key="2">
    <source>
        <dbReference type="Proteomes" id="UP000198394"/>
    </source>
</evidence>
<dbReference type="EMBL" id="NDYL01000001">
    <property type="protein sequence ID" value="OXB94813.1"/>
    <property type="molecule type" value="Genomic_DNA"/>
</dbReference>